<proteinExistence type="inferred from homology"/>
<evidence type="ECO:0000256" key="4">
    <source>
        <dbReference type="ARBA" id="ARBA00031900"/>
    </source>
</evidence>
<protein>
    <recommendedName>
        <fullName evidence="4">Threonyl-tRNA synthetase</fullName>
    </recommendedName>
</protein>
<keyword evidence="2" id="KW-0479">Metal-binding</keyword>
<evidence type="ECO:0000256" key="3">
    <source>
        <dbReference type="ARBA" id="ARBA00022917"/>
    </source>
</evidence>
<reference evidence="6" key="1">
    <citation type="submission" date="2022-03" db="EMBL/GenBank/DDBJ databases">
        <title>Draft genome sequence of Aduncisulcus paluster, a free-living microaerophilic Fornicata.</title>
        <authorList>
            <person name="Yuyama I."/>
            <person name="Kume K."/>
            <person name="Tamura T."/>
            <person name="Inagaki Y."/>
            <person name="Hashimoto T."/>
        </authorList>
    </citation>
    <scope>NUCLEOTIDE SEQUENCE</scope>
    <source>
        <strain evidence="6">NY0171</strain>
    </source>
</reference>
<dbReference type="Pfam" id="PF00587">
    <property type="entry name" value="tRNA-synt_2b"/>
    <property type="match status" value="1"/>
</dbReference>
<gene>
    <name evidence="6" type="ORF">ADUPG1_003176</name>
</gene>
<sequence length="124" mass="14545">METLGIKEDITYQFSKWDPNNKEKYIGEAEVWESTQNQMREILDHLELDYKEVDGEAAFYGPKLDLQFKNVHGKEDTIITVQIDFALAERFDMTYIDKDGQKKHPVIIHRTSIGCYERTLAMLI</sequence>
<feature type="domain" description="Aminoacyl-tRNA synthetase class II (G/ P/ S/T)" evidence="5">
    <location>
        <begin position="38"/>
        <end position="123"/>
    </location>
</feature>
<comment type="caution">
    <text evidence="6">The sequence shown here is derived from an EMBL/GenBank/DDBJ whole genome shotgun (WGS) entry which is preliminary data.</text>
</comment>
<keyword evidence="7" id="KW-1185">Reference proteome</keyword>
<evidence type="ECO:0000256" key="1">
    <source>
        <dbReference type="ARBA" id="ARBA00008226"/>
    </source>
</evidence>
<dbReference type="PANTHER" id="PTHR11451:SF56">
    <property type="entry name" value="THREONINE--TRNA LIGASE 1"/>
    <property type="match status" value="1"/>
</dbReference>
<keyword evidence="6" id="KW-0436">Ligase</keyword>
<name>A0ABQ5KVL1_9EUKA</name>
<dbReference type="InterPro" id="IPR045864">
    <property type="entry name" value="aa-tRNA-synth_II/BPL/LPL"/>
</dbReference>
<organism evidence="6 7">
    <name type="scientific">Aduncisulcus paluster</name>
    <dbReference type="NCBI Taxonomy" id="2918883"/>
    <lineage>
        <taxon>Eukaryota</taxon>
        <taxon>Metamonada</taxon>
        <taxon>Carpediemonas-like organisms</taxon>
        <taxon>Aduncisulcus</taxon>
    </lineage>
</organism>
<dbReference type="Proteomes" id="UP001057375">
    <property type="component" value="Unassembled WGS sequence"/>
</dbReference>
<dbReference type="InterPro" id="IPR002314">
    <property type="entry name" value="aa-tRNA-synt_IIb"/>
</dbReference>
<evidence type="ECO:0000256" key="2">
    <source>
        <dbReference type="ARBA" id="ARBA00022723"/>
    </source>
</evidence>
<evidence type="ECO:0000313" key="7">
    <source>
        <dbReference type="Proteomes" id="UP001057375"/>
    </source>
</evidence>
<keyword evidence="3" id="KW-0648">Protein biosynthesis</keyword>
<dbReference type="Gene3D" id="3.30.930.10">
    <property type="entry name" value="Bira Bifunctional Protein, Domain 2"/>
    <property type="match status" value="1"/>
</dbReference>
<evidence type="ECO:0000259" key="5">
    <source>
        <dbReference type="Pfam" id="PF00587"/>
    </source>
</evidence>
<accession>A0ABQ5KVL1</accession>
<dbReference type="GO" id="GO:0016874">
    <property type="term" value="F:ligase activity"/>
    <property type="evidence" value="ECO:0007669"/>
    <property type="project" value="UniProtKB-KW"/>
</dbReference>
<comment type="similarity">
    <text evidence="1">Belongs to the class-II aminoacyl-tRNA synthetase family.</text>
</comment>
<evidence type="ECO:0000313" key="6">
    <source>
        <dbReference type="EMBL" id="GKT36498.1"/>
    </source>
</evidence>
<dbReference type="PRINTS" id="PR01047">
    <property type="entry name" value="TRNASYNTHTHR"/>
</dbReference>
<feature type="non-terminal residue" evidence="6">
    <location>
        <position position="124"/>
    </location>
</feature>
<dbReference type="PANTHER" id="PTHR11451">
    <property type="entry name" value="THREONINE-TRNA LIGASE"/>
    <property type="match status" value="1"/>
</dbReference>
<dbReference type="EMBL" id="BQXS01004171">
    <property type="protein sequence ID" value="GKT36498.1"/>
    <property type="molecule type" value="Genomic_DNA"/>
</dbReference>
<dbReference type="SUPFAM" id="SSF55681">
    <property type="entry name" value="Class II aaRS and biotin synthetases"/>
    <property type="match status" value="1"/>
</dbReference>
<dbReference type="InterPro" id="IPR002320">
    <property type="entry name" value="Thr-tRNA-ligase_IIa"/>
</dbReference>